<accession>A0A1H9ZGK0</accession>
<evidence type="ECO:0000313" key="4">
    <source>
        <dbReference type="Proteomes" id="UP000242642"/>
    </source>
</evidence>
<keyword evidence="4" id="KW-1185">Reference proteome</keyword>
<dbReference type="RefSeq" id="WP_093317667.1">
    <property type="nucleotide sequence ID" value="NZ_FOHV01000003.1"/>
</dbReference>
<dbReference type="STRING" id="1123402.SAMN02583745_00581"/>
<sequence length="277" mass="30966">MHLKPVNIKLESLSWESDFFSLKTGKLILAENNNQDDDCSELRSQLELLNWGMFDLVHCKIPMYKTHWCDALTMSGFSLVEGEIDLAYDLTKPLIDLSFGSNQVGLSKLNEMDLFSGNQIIVDVAGIDDIETLKVHASNLFNSSRFRPRWYQPTDSGRFYATWIEKAVLGTFDTICLVVRDKNQGEKDSNGAILGFVSLKLLSPAEARIGLLAAIPQDMSKSKKPIGTALIAIAKWWSQAQGVKNLFVATQSSNLPALRLYIKTGANICSSSYWLYK</sequence>
<dbReference type="OrthoDB" id="6057229at2"/>
<proteinExistence type="predicted"/>
<dbReference type="GO" id="GO:0016746">
    <property type="term" value="F:acyltransferase activity"/>
    <property type="evidence" value="ECO:0007669"/>
    <property type="project" value="UniProtKB-KW"/>
</dbReference>
<organism evidence="3 4">
    <name type="scientific">Thorsellia anophelis DSM 18579</name>
    <dbReference type="NCBI Taxonomy" id="1123402"/>
    <lineage>
        <taxon>Bacteria</taxon>
        <taxon>Pseudomonadati</taxon>
        <taxon>Pseudomonadota</taxon>
        <taxon>Gammaproteobacteria</taxon>
        <taxon>Enterobacterales</taxon>
        <taxon>Thorselliaceae</taxon>
        <taxon>Thorsellia</taxon>
    </lineage>
</organism>
<dbReference type="PANTHER" id="PTHR43877:SF2">
    <property type="entry name" value="AMINOALKYLPHOSPHONATE N-ACETYLTRANSFERASE-RELATED"/>
    <property type="match status" value="1"/>
</dbReference>
<dbReference type="NCBIfam" id="NF008212">
    <property type="entry name" value="PRK10975.1"/>
    <property type="match status" value="1"/>
</dbReference>
<dbReference type="Proteomes" id="UP000242642">
    <property type="component" value="Unassembled WGS sequence"/>
</dbReference>
<reference evidence="4" key="1">
    <citation type="submission" date="2016-10" db="EMBL/GenBank/DDBJ databases">
        <authorList>
            <person name="Varghese N."/>
            <person name="Submissions S."/>
        </authorList>
    </citation>
    <scope>NUCLEOTIDE SEQUENCE [LARGE SCALE GENOMIC DNA]</scope>
    <source>
        <strain evidence="4">DSM 18579</strain>
    </source>
</reference>
<evidence type="ECO:0000256" key="2">
    <source>
        <dbReference type="ARBA" id="ARBA00023315"/>
    </source>
</evidence>
<dbReference type="EMBL" id="FOHV01000003">
    <property type="protein sequence ID" value="SES80634.1"/>
    <property type="molecule type" value="Genomic_DNA"/>
</dbReference>
<dbReference type="Gene3D" id="3.40.630.30">
    <property type="match status" value="1"/>
</dbReference>
<dbReference type="SUPFAM" id="SSF55729">
    <property type="entry name" value="Acyl-CoA N-acyltransferases (Nat)"/>
    <property type="match status" value="1"/>
</dbReference>
<dbReference type="InterPro" id="IPR050832">
    <property type="entry name" value="Bact_Acetyltransf"/>
</dbReference>
<keyword evidence="2 3" id="KW-0012">Acyltransferase</keyword>
<name>A0A1H9ZGK0_9GAMM</name>
<evidence type="ECO:0000256" key="1">
    <source>
        <dbReference type="ARBA" id="ARBA00022679"/>
    </source>
</evidence>
<dbReference type="InterPro" id="IPR016181">
    <property type="entry name" value="Acyl_CoA_acyltransferase"/>
</dbReference>
<evidence type="ECO:0000313" key="3">
    <source>
        <dbReference type="EMBL" id="SES80634.1"/>
    </source>
</evidence>
<keyword evidence="1 3" id="KW-0808">Transferase</keyword>
<gene>
    <name evidence="3" type="ORF">SAMN02583745_00581</name>
</gene>
<dbReference type="PANTHER" id="PTHR43877">
    <property type="entry name" value="AMINOALKYLPHOSPHONATE N-ACETYLTRANSFERASE-RELATED-RELATED"/>
    <property type="match status" value="1"/>
</dbReference>
<protein>
    <submittedName>
        <fullName evidence="3">dTDP-4-amino-4,6-dideoxy-D-galactose acyltransferase</fullName>
    </submittedName>
</protein>
<dbReference type="AlphaFoldDB" id="A0A1H9ZGK0"/>